<comment type="caution">
    <text evidence="4">The sequence shown here is derived from an EMBL/GenBank/DDBJ whole genome shotgun (WGS) entry which is preliminary data.</text>
</comment>
<evidence type="ECO:0008006" key="6">
    <source>
        <dbReference type="Google" id="ProtNLM"/>
    </source>
</evidence>
<accession>A0ABP3ZF18</accession>
<keyword evidence="5" id="KW-1185">Reference proteome</keyword>
<dbReference type="RefSeq" id="WP_343949373.1">
    <property type="nucleotide sequence ID" value="NZ_BAAAHQ010000008.1"/>
</dbReference>
<protein>
    <recommendedName>
        <fullName evidence="6">Secreted protein</fullName>
    </recommendedName>
</protein>
<dbReference type="SUPFAM" id="SSF50494">
    <property type="entry name" value="Trypsin-like serine proteases"/>
    <property type="match status" value="1"/>
</dbReference>
<feature type="signal peptide" evidence="3">
    <location>
        <begin position="1"/>
        <end position="28"/>
    </location>
</feature>
<dbReference type="PANTHER" id="PTHR15462">
    <property type="entry name" value="SERINE PROTEASE"/>
    <property type="match status" value="1"/>
</dbReference>
<proteinExistence type="predicted"/>
<evidence type="ECO:0000313" key="4">
    <source>
        <dbReference type="EMBL" id="GAA0920720.1"/>
    </source>
</evidence>
<dbReference type="InterPro" id="IPR050966">
    <property type="entry name" value="Glutamyl_endopeptidase"/>
</dbReference>
<evidence type="ECO:0000256" key="3">
    <source>
        <dbReference type="SAM" id="SignalP"/>
    </source>
</evidence>
<evidence type="ECO:0000256" key="1">
    <source>
        <dbReference type="ARBA" id="ARBA00022729"/>
    </source>
</evidence>
<feature type="compositionally biased region" description="Basic and acidic residues" evidence="2">
    <location>
        <begin position="300"/>
        <end position="313"/>
    </location>
</feature>
<organism evidence="4 5">
    <name type="scientific">Nonomuraea longicatena</name>
    <dbReference type="NCBI Taxonomy" id="83682"/>
    <lineage>
        <taxon>Bacteria</taxon>
        <taxon>Bacillati</taxon>
        <taxon>Actinomycetota</taxon>
        <taxon>Actinomycetes</taxon>
        <taxon>Streptosporangiales</taxon>
        <taxon>Streptosporangiaceae</taxon>
        <taxon>Nonomuraea</taxon>
    </lineage>
</organism>
<evidence type="ECO:0000256" key="2">
    <source>
        <dbReference type="SAM" id="MobiDB-lite"/>
    </source>
</evidence>
<name>A0ABP3ZF18_9ACTN</name>
<keyword evidence="1 3" id="KW-0732">Signal</keyword>
<sequence>MKRILLPAGGALLATGLLAAGLAGSAQADPDIDSATLAADVKTATETVNYWLASNGEAMKKATAYYYDHKDVQKVVQKGGYVADSKPSLVEPIGGGKTVTSKSHNVNFPKTIGKVFFQGSDGKSYWCSATSIQGNYRNLVATAGSCVYDVRSNDDVMDKWVFVPMYYDGKAPQGIYVGKQAFTHYDFSNYEDFDRDYAFVTVYNGVGFTSTSASEKEVSKSAYDAHPGTNKKIKSVELKDIPGGKTAEQQYDEGRDKYGPNAGYRAEGFGDKLPAGGSNVEGAIATDDEVEVTKAVHGAADPKKDPQDSKTWKNGDQGKVVEIALTEAEYKQALDDKAAGKVLGAVEKDAKGYWLRKYYVVQWYKVSKGTRYFKDSFFITEGGQTGLKDLGKLGDNVGGQGVAFSQKTGQTVRTFGYPYAKHPDGSKPFTGVTPKWCYGKTGSKATKVPALKIEEHVSLKCTVTGGYNGGPWLMKYSNAKRMGYVNGVTSVLYDDDKNERWDHISSPYFDGETAAVYKAASAAASGTYLPG</sequence>
<gene>
    <name evidence="4" type="ORF">GCM10009560_19100</name>
</gene>
<feature type="chain" id="PRO_5047435937" description="Secreted protein" evidence="3">
    <location>
        <begin position="29"/>
        <end position="531"/>
    </location>
</feature>
<dbReference type="InterPro" id="IPR043504">
    <property type="entry name" value="Peptidase_S1_PA_chymotrypsin"/>
</dbReference>
<dbReference type="EMBL" id="BAAAHQ010000008">
    <property type="protein sequence ID" value="GAA0920720.1"/>
    <property type="molecule type" value="Genomic_DNA"/>
</dbReference>
<reference evidence="5" key="1">
    <citation type="journal article" date="2019" name="Int. J. Syst. Evol. Microbiol.">
        <title>The Global Catalogue of Microorganisms (GCM) 10K type strain sequencing project: providing services to taxonomists for standard genome sequencing and annotation.</title>
        <authorList>
            <consortium name="The Broad Institute Genomics Platform"/>
            <consortium name="The Broad Institute Genome Sequencing Center for Infectious Disease"/>
            <person name="Wu L."/>
            <person name="Ma J."/>
        </authorList>
    </citation>
    <scope>NUCLEOTIDE SEQUENCE [LARGE SCALE GENOMIC DNA]</scope>
    <source>
        <strain evidence="5">JCM 11136</strain>
    </source>
</reference>
<evidence type="ECO:0000313" key="5">
    <source>
        <dbReference type="Proteomes" id="UP001501578"/>
    </source>
</evidence>
<dbReference type="InterPro" id="IPR009003">
    <property type="entry name" value="Peptidase_S1_PA"/>
</dbReference>
<dbReference type="Gene3D" id="2.40.10.10">
    <property type="entry name" value="Trypsin-like serine proteases"/>
    <property type="match status" value="2"/>
</dbReference>
<dbReference type="Proteomes" id="UP001501578">
    <property type="component" value="Unassembled WGS sequence"/>
</dbReference>
<feature type="region of interest" description="Disordered" evidence="2">
    <location>
        <begin position="296"/>
        <end position="315"/>
    </location>
</feature>